<dbReference type="InterPro" id="IPR020802">
    <property type="entry name" value="TesA-like"/>
</dbReference>
<dbReference type="PANTHER" id="PTHR11487">
    <property type="entry name" value="THIOESTERASE"/>
    <property type="match status" value="1"/>
</dbReference>
<feature type="domain" description="Thioesterase TesA-like" evidence="3">
    <location>
        <begin position="18"/>
        <end position="240"/>
    </location>
</feature>
<dbReference type="GO" id="GO:0016787">
    <property type="term" value="F:hydrolase activity"/>
    <property type="evidence" value="ECO:0007669"/>
    <property type="project" value="UniProtKB-KW"/>
</dbReference>
<evidence type="ECO:0000256" key="1">
    <source>
        <dbReference type="ARBA" id="ARBA00007169"/>
    </source>
</evidence>
<dbReference type="Pfam" id="PF00975">
    <property type="entry name" value="Thioesterase"/>
    <property type="match status" value="1"/>
</dbReference>
<keyword evidence="2 4" id="KW-0378">Hydrolase</keyword>
<dbReference type="InterPro" id="IPR029058">
    <property type="entry name" value="AB_hydrolase_fold"/>
</dbReference>
<accession>A0ABN2WL00</accession>
<dbReference type="EMBL" id="BAAAPE010000015">
    <property type="protein sequence ID" value="GAA2094634.1"/>
    <property type="molecule type" value="Genomic_DNA"/>
</dbReference>
<dbReference type="SUPFAM" id="SSF53474">
    <property type="entry name" value="alpha/beta-Hydrolases"/>
    <property type="match status" value="1"/>
</dbReference>
<evidence type="ECO:0000313" key="4">
    <source>
        <dbReference type="EMBL" id="GAA2094634.1"/>
    </source>
</evidence>
<dbReference type="RefSeq" id="WP_344532999.1">
    <property type="nucleotide sequence ID" value="NZ_BAAAPE010000015.1"/>
</dbReference>
<evidence type="ECO:0000256" key="2">
    <source>
        <dbReference type="ARBA" id="ARBA00022801"/>
    </source>
</evidence>
<dbReference type="InterPro" id="IPR001031">
    <property type="entry name" value="Thioesterase"/>
</dbReference>
<dbReference type="InterPro" id="IPR012223">
    <property type="entry name" value="TEII"/>
</dbReference>
<name>A0ABN2WL00_9ACTN</name>
<dbReference type="Gene3D" id="3.40.50.1820">
    <property type="entry name" value="alpha/beta hydrolase"/>
    <property type="match status" value="1"/>
</dbReference>
<proteinExistence type="inferred from homology"/>
<comment type="similarity">
    <text evidence="1">Belongs to the thioesterase family.</text>
</comment>
<reference evidence="5" key="1">
    <citation type="journal article" date="2019" name="Int. J. Syst. Evol. Microbiol.">
        <title>The Global Catalogue of Microorganisms (GCM) 10K type strain sequencing project: providing services to taxonomists for standard genome sequencing and annotation.</title>
        <authorList>
            <consortium name="The Broad Institute Genomics Platform"/>
            <consortium name="The Broad Institute Genome Sequencing Center for Infectious Disease"/>
            <person name="Wu L."/>
            <person name="Ma J."/>
        </authorList>
    </citation>
    <scope>NUCLEOTIDE SEQUENCE [LARGE SCALE GENOMIC DNA]</scope>
    <source>
        <strain evidence="5">JCM 15478</strain>
    </source>
</reference>
<keyword evidence="5" id="KW-1185">Reference proteome</keyword>
<comment type="caution">
    <text evidence="4">The sequence shown here is derived from an EMBL/GenBank/DDBJ whole genome shotgun (WGS) entry which is preliminary data.</text>
</comment>
<dbReference type="SMART" id="SM00824">
    <property type="entry name" value="PKS_TE"/>
    <property type="match status" value="1"/>
</dbReference>
<gene>
    <name evidence="4" type="ORF">GCM10009801_62880</name>
</gene>
<evidence type="ECO:0000259" key="3">
    <source>
        <dbReference type="SMART" id="SM00824"/>
    </source>
</evidence>
<evidence type="ECO:0000313" key="5">
    <source>
        <dbReference type="Proteomes" id="UP001500016"/>
    </source>
</evidence>
<organism evidence="4 5">
    <name type="scientific">Streptomyces albiaxialis</name>
    <dbReference type="NCBI Taxonomy" id="329523"/>
    <lineage>
        <taxon>Bacteria</taxon>
        <taxon>Bacillati</taxon>
        <taxon>Actinomycetota</taxon>
        <taxon>Actinomycetes</taxon>
        <taxon>Kitasatosporales</taxon>
        <taxon>Streptomycetaceae</taxon>
        <taxon>Streptomyces</taxon>
    </lineage>
</organism>
<sequence length="243" mass="25711">MNPWTPFPPSGAGELTLYCFPCAGQGASAYRSWQRLLGPEIDVVPVQLPGREGRGTTPPYTDMGALMDGLLPVLQEQLPERFALFGHSMGGTVAFEAACGLEAAGRAPEQVFVAAQRPPDDPGGELELHDLPHAAFMTMLGLFGQVSVEMFDDPAAVELAAATLRADFAVAETYEAPPGRMLAAPLTVLPGLADSGVPPAAMRGWKERAGGGFTFRPIPGDHFFVHERTEEVVGLLRSALLGG</sequence>
<dbReference type="Proteomes" id="UP001500016">
    <property type="component" value="Unassembled WGS sequence"/>
</dbReference>
<dbReference type="PANTHER" id="PTHR11487:SF0">
    <property type="entry name" value="S-ACYL FATTY ACID SYNTHASE THIOESTERASE, MEDIUM CHAIN"/>
    <property type="match status" value="1"/>
</dbReference>
<protein>
    <submittedName>
        <fullName evidence="4">Alpha/beta fold hydrolase</fullName>
    </submittedName>
</protein>